<dbReference type="PANTHER" id="PTHR40943:SF1">
    <property type="entry name" value="CYTOPLASMIC PROTEIN"/>
    <property type="match status" value="1"/>
</dbReference>
<dbReference type="Proteomes" id="UP000297866">
    <property type="component" value="Unassembled WGS sequence"/>
</dbReference>
<gene>
    <name evidence="2" type="ORF">E3O23_15295</name>
</gene>
<evidence type="ECO:0000313" key="2">
    <source>
        <dbReference type="EMBL" id="TFB47224.1"/>
    </source>
</evidence>
<dbReference type="EMBL" id="SOEZ01000075">
    <property type="protein sequence ID" value="TFB47224.1"/>
    <property type="molecule type" value="Genomic_DNA"/>
</dbReference>
<dbReference type="PANTHER" id="PTHR40943">
    <property type="entry name" value="CYTOPLASMIC PROTEIN-RELATED"/>
    <property type="match status" value="1"/>
</dbReference>
<reference evidence="2 3" key="1">
    <citation type="submission" date="2019-03" db="EMBL/GenBank/DDBJ databases">
        <title>Genomics of glacier-inhabiting Cryobacterium strains.</title>
        <authorList>
            <person name="Liu Q."/>
            <person name="Xin Y.-H."/>
        </authorList>
    </citation>
    <scope>NUCLEOTIDE SEQUENCE [LARGE SCALE GENOMIC DNA]</scope>
    <source>
        <strain evidence="2 3">Sr47</strain>
    </source>
</reference>
<dbReference type="SUPFAM" id="SSF51182">
    <property type="entry name" value="RmlC-like cupins"/>
    <property type="match status" value="1"/>
</dbReference>
<dbReference type="RefSeq" id="WP_134492480.1">
    <property type="nucleotide sequence ID" value="NZ_SOEZ01000075.1"/>
</dbReference>
<keyword evidence="3" id="KW-1185">Reference proteome</keyword>
<sequence length="112" mass="11817">MLTPGHATAAAALRIERDPVPAAQVVAGAPGTGSTVLGMLGDTEIGVWEMSPGSMRDVEADEVFLVLSGAATVHFEDDGRRIRLAPGDIVRLSAGMRTVWTVTETLRKLYLA</sequence>
<evidence type="ECO:0000313" key="3">
    <source>
        <dbReference type="Proteomes" id="UP000297866"/>
    </source>
</evidence>
<feature type="domain" description="(S)-ureidoglycine aminohydrolase cupin" evidence="1">
    <location>
        <begin position="40"/>
        <end position="110"/>
    </location>
</feature>
<dbReference type="InterPro" id="IPR008579">
    <property type="entry name" value="UGlyAH_Cupin_dom"/>
</dbReference>
<dbReference type="OrthoDB" id="9799053at2"/>
<dbReference type="Gene3D" id="2.60.120.10">
    <property type="entry name" value="Jelly Rolls"/>
    <property type="match status" value="1"/>
</dbReference>
<dbReference type="InterPro" id="IPR014710">
    <property type="entry name" value="RmlC-like_jellyroll"/>
</dbReference>
<protein>
    <submittedName>
        <fullName evidence="2">DUF861 domain-containing protein</fullName>
    </submittedName>
</protein>
<comment type="caution">
    <text evidence="2">The sequence shown here is derived from an EMBL/GenBank/DDBJ whole genome shotgun (WGS) entry which is preliminary data.</text>
</comment>
<dbReference type="Pfam" id="PF05899">
    <property type="entry name" value="Cupin_3"/>
    <property type="match status" value="1"/>
</dbReference>
<name>A0A4V3I646_9MICO</name>
<dbReference type="InterPro" id="IPR011051">
    <property type="entry name" value="RmlC_Cupin_sf"/>
</dbReference>
<organism evidence="2 3">
    <name type="scientific">Cryobacterium tagatosivorans</name>
    <dbReference type="NCBI Taxonomy" id="1259199"/>
    <lineage>
        <taxon>Bacteria</taxon>
        <taxon>Bacillati</taxon>
        <taxon>Actinomycetota</taxon>
        <taxon>Actinomycetes</taxon>
        <taxon>Micrococcales</taxon>
        <taxon>Microbacteriaceae</taxon>
        <taxon>Cryobacterium</taxon>
    </lineage>
</organism>
<dbReference type="AlphaFoldDB" id="A0A4V3I646"/>
<evidence type="ECO:0000259" key="1">
    <source>
        <dbReference type="Pfam" id="PF05899"/>
    </source>
</evidence>
<proteinExistence type="predicted"/>
<accession>A0A4V3I646</accession>